<dbReference type="RefSeq" id="WP_013292343.1">
    <property type="nucleotide sequence ID" value="NC_014394.1"/>
</dbReference>
<dbReference type="InterPro" id="IPR007607">
    <property type="entry name" value="BacA/B"/>
</dbReference>
<dbReference type="AlphaFoldDB" id="D9SJQ1"/>
<sequence>MFNKKHSKPQSRIDTLIGLGTVIDGNVTFSGGMRIDGQVNGDVIAMPGKPSTLILSELGSVNGAVSVTHLVVNGAICGDVTATEYLELHAKARVTGNVHYKTLEIQIGAMLQGHLVHTNAADQENVVAFKSSNA</sequence>
<dbReference type="OrthoDB" id="8903691at2"/>
<proteinExistence type="inferred from homology"/>
<evidence type="ECO:0000313" key="3">
    <source>
        <dbReference type="Proteomes" id="UP000001235"/>
    </source>
</evidence>
<protein>
    <recommendedName>
        <fullName evidence="4">Cell shape determination protein CcmA</fullName>
    </recommendedName>
</protein>
<dbReference type="eggNOG" id="COG1664">
    <property type="taxonomic scope" value="Bacteria"/>
</dbReference>
<dbReference type="PANTHER" id="PTHR35024">
    <property type="entry name" value="HYPOTHETICAL CYTOSOLIC PROTEIN"/>
    <property type="match status" value="1"/>
</dbReference>
<dbReference type="Proteomes" id="UP000001235">
    <property type="component" value="Chromosome"/>
</dbReference>
<organism evidence="2 3">
    <name type="scientific">Gallionella capsiferriformans (strain ES-2)</name>
    <name type="common">Gallionella ferruginea capsiferriformans (strain ES-2)</name>
    <dbReference type="NCBI Taxonomy" id="395494"/>
    <lineage>
        <taxon>Bacteria</taxon>
        <taxon>Pseudomonadati</taxon>
        <taxon>Pseudomonadota</taxon>
        <taxon>Betaproteobacteria</taxon>
        <taxon>Nitrosomonadales</taxon>
        <taxon>Gallionellaceae</taxon>
        <taxon>Gallionella</taxon>
    </lineage>
</organism>
<evidence type="ECO:0000313" key="2">
    <source>
        <dbReference type="EMBL" id="ADL54400.1"/>
    </source>
</evidence>
<evidence type="ECO:0000256" key="1">
    <source>
        <dbReference type="ARBA" id="ARBA00044755"/>
    </source>
</evidence>
<accession>D9SJQ1</accession>
<name>D9SJQ1_GALCS</name>
<keyword evidence="3" id="KW-1185">Reference proteome</keyword>
<evidence type="ECO:0008006" key="4">
    <source>
        <dbReference type="Google" id="ProtNLM"/>
    </source>
</evidence>
<dbReference type="KEGG" id="gca:Galf_0356"/>
<dbReference type="PANTHER" id="PTHR35024:SF4">
    <property type="entry name" value="POLYMER-FORMING CYTOSKELETAL PROTEIN"/>
    <property type="match status" value="1"/>
</dbReference>
<comment type="similarity">
    <text evidence="1">Belongs to the bactofilin family.</text>
</comment>
<dbReference type="EMBL" id="CP002159">
    <property type="protein sequence ID" value="ADL54400.1"/>
    <property type="molecule type" value="Genomic_DNA"/>
</dbReference>
<gene>
    <name evidence="2" type="ordered locus">Galf_0356</name>
</gene>
<reference evidence="2 3" key="1">
    <citation type="submission" date="2010-08" db="EMBL/GenBank/DDBJ databases">
        <title>Complete sequence of Gallionella capsiferriformans ES-2.</title>
        <authorList>
            <consortium name="US DOE Joint Genome Institute"/>
            <person name="Lucas S."/>
            <person name="Copeland A."/>
            <person name="Lapidus A."/>
            <person name="Cheng J.-F."/>
            <person name="Bruce D."/>
            <person name="Goodwin L."/>
            <person name="Pitluck S."/>
            <person name="Chertkov O."/>
            <person name="Davenport K.W."/>
            <person name="Detter J.C."/>
            <person name="Han C."/>
            <person name="Tapia R."/>
            <person name="Land M."/>
            <person name="Hauser L."/>
            <person name="Chang Y.-J."/>
            <person name="Jeffries C."/>
            <person name="Kyrpides N."/>
            <person name="Ivanova N."/>
            <person name="Mikhailova N."/>
            <person name="Shelobolina E.S."/>
            <person name="Picardal F."/>
            <person name="Roden E."/>
            <person name="Emerson D."/>
            <person name="Woyke T."/>
        </authorList>
    </citation>
    <scope>NUCLEOTIDE SEQUENCE [LARGE SCALE GENOMIC DNA]</scope>
    <source>
        <strain evidence="2 3">ES-2</strain>
    </source>
</reference>
<dbReference type="HOGENOM" id="CLU_072799_7_3_4"/>
<dbReference type="STRING" id="395494.Galf_0356"/>
<dbReference type="Pfam" id="PF04519">
    <property type="entry name" value="Bactofilin"/>
    <property type="match status" value="1"/>
</dbReference>